<proteinExistence type="predicted"/>
<reference evidence="1" key="1">
    <citation type="submission" date="2013-04" db="EMBL/GenBank/DDBJ databases">
        <authorList>
            <person name="Qu J."/>
            <person name="Murali S.C."/>
            <person name="Bandaranaike D."/>
            <person name="Bellair M."/>
            <person name="Blankenburg K."/>
            <person name="Chao H."/>
            <person name="Dinh H."/>
            <person name="Doddapaneni H."/>
            <person name="Downs B."/>
            <person name="Dugan-Rocha S."/>
            <person name="Elkadiri S."/>
            <person name="Gnanaolivu R.D."/>
            <person name="Hernandez B."/>
            <person name="Javaid M."/>
            <person name="Jayaseelan J.C."/>
            <person name="Lee S."/>
            <person name="Li M."/>
            <person name="Ming W."/>
            <person name="Munidasa M."/>
            <person name="Muniz J."/>
            <person name="Nguyen L."/>
            <person name="Ongeri F."/>
            <person name="Osuji N."/>
            <person name="Pu L.-L."/>
            <person name="Puazo M."/>
            <person name="Qu C."/>
            <person name="Quiroz J."/>
            <person name="Raj R."/>
            <person name="Weissenberger G."/>
            <person name="Xin Y."/>
            <person name="Zou X."/>
            <person name="Han Y."/>
            <person name="Richards S."/>
            <person name="Worley K."/>
            <person name="Muzny D."/>
            <person name="Gibbs R."/>
        </authorList>
    </citation>
    <scope>NUCLEOTIDE SEQUENCE</scope>
    <source>
        <strain evidence="1">Sampled in the wild</strain>
    </source>
</reference>
<dbReference type="EMBL" id="KZ308557">
    <property type="protein sequence ID" value="KAG8231515.1"/>
    <property type="molecule type" value="Genomic_DNA"/>
</dbReference>
<comment type="caution">
    <text evidence="1">The sequence shown here is derived from an EMBL/GenBank/DDBJ whole genome shotgun (WGS) entry which is preliminary data.</text>
</comment>
<evidence type="ECO:0000313" key="1">
    <source>
        <dbReference type="EMBL" id="KAG8231515.1"/>
    </source>
</evidence>
<name>A0A8K0P0T3_LADFU</name>
<keyword evidence="2" id="KW-1185">Reference proteome</keyword>
<sequence>MTKGGANEMWKVVRAQGSAKTRTTGGLAVPAELLLEHFSVTPEGIVRGVRPLPQAGELPIFSFSRITVEDVEAAAKTSKSRTPGSDGIAPQALQKLVLTLQFLATGDLYTSVRYLFKFSKQAIRRKVPEILKTQEEWMKVAEEFHTKRNFPVCDGSLDGKHITLQCSIHSGSECINYKGFFHIVLFSWVGVNYEFLFVDGGCQRRISDGGIFYNSSKWSKSTEFSRGHSSKLKRKKVTICLEEAGVMTSESWRRRVYDMDSL</sequence>
<dbReference type="Proteomes" id="UP000792457">
    <property type="component" value="Unassembled WGS sequence"/>
</dbReference>
<organism evidence="1 2">
    <name type="scientific">Ladona fulva</name>
    <name type="common">Scarce chaser dragonfly</name>
    <name type="synonym">Libellula fulva</name>
    <dbReference type="NCBI Taxonomy" id="123851"/>
    <lineage>
        <taxon>Eukaryota</taxon>
        <taxon>Metazoa</taxon>
        <taxon>Ecdysozoa</taxon>
        <taxon>Arthropoda</taxon>
        <taxon>Hexapoda</taxon>
        <taxon>Insecta</taxon>
        <taxon>Pterygota</taxon>
        <taxon>Palaeoptera</taxon>
        <taxon>Odonata</taxon>
        <taxon>Epiprocta</taxon>
        <taxon>Anisoptera</taxon>
        <taxon>Libelluloidea</taxon>
        <taxon>Libellulidae</taxon>
        <taxon>Ladona</taxon>
    </lineage>
</organism>
<accession>A0A8K0P0T3</accession>
<reference evidence="1" key="2">
    <citation type="submission" date="2017-10" db="EMBL/GenBank/DDBJ databases">
        <title>Ladona fulva Genome sequencing and assembly.</title>
        <authorList>
            <person name="Murali S."/>
            <person name="Richards S."/>
            <person name="Bandaranaike D."/>
            <person name="Bellair M."/>
            <person name="Blankenburg K."/>
            <person name="Chao H."/>
            <person name="Dinh H."/>
            <person name="Doddapaneni H."/>
            <person name="Dugan-Rocha S."/>
            <person name="Elkadiri S."/>
            <person name="Gnanaolivu R."/>
            <person name="Hernandez B."/>
            <person name="Skinner E."/>
            <person name="Javaid M."/>
            <person name="Lee S."/>
            <person name="Li M."/>
            <person name="Ming W."/>
            <person name="Munidasa M."/>
            <person name="Muniz J."/>
            <person name="Nguyen L."/>
            <person name="Hughes D."/>
            <person name="Osuji N."/>
            <person name="Pu L.-L."/>
            <person name="Puazo M."/>
            <person name="Qu C."/>
            <person name="Quiroz J."/>
            <person name="Raj R."/>
            <person name="Weissenberger G."/>
            <person name="Xin Y."/>
            <person name="Zou X."/>
            <person name="Han Y."/>
            <person name="Worley K."/>
            <person name="Muzny D."/>
            <person name="Gibbs R."/>
        </authorList>
    </citation>
    <scope>NUCLEOTIDE SEQUENCE</scope>
    <source>
        <strain evidence="1">Sampled in the wild</strain>
    </source>
</reference>
<gene>
    <name evidence="1" type="ORF">J437_LFUL011553</name>
</gene>
<dbReference type="AlphaFoldDB" id="A0A8K0P0T3"/>
<evidence type="ECO:0000313" key="2">
    <source>
        <dbReference type="Proteomes" id="UP000792457"/>
    </source>
</evidence>
<protein>
    <submittedName>
        <fullName evidence="1">Uncharacterized protein</fullName>
    </submittedName>
</protein>
<dbReference type="OrthoDB" id="6741510at2759"/>